<sequence length="67" mass="7783">MKNKNPTPDEIREARLSAELTQATAAQLVYSSLNAWSQWERGERKMHPAIWELFQIKSQQIADLKDL</sequence>
<dbReference type="CDD" id="cd00093">
    <property type="entry name" value="HTH_XRE"/>
    <property type="match status" value="1"/>
</dbReference>
<name>A0ABX3UDK4_KLUIN</name>
<geneLocation type="plasmid" evidence="1">
    <name>unnamed2</name>
</geneLocation>
<dbReference type="SUPFAM" id="SSF47413">
    <property type="entry name" value="lambda repressor-like DNA-binding domains"/>
    <property type="match status" value="1"/>
</dbReference>
<keyword evidence="1" id="KW-0614">Plasmid</keyword>
<gene>
    <name evidence="1" type="ORF">B2M27_15615</name>
</gene>
<protein>
    <recommendedName>
        <fullName evidence="3">Transcriptional regulator</fullName>
    </recommendedName>
</protein>
<dbReference type="InterPro" id="IPR010982">
    <property type="entry name" value="Lambda_DNA-bd_dom_sf"/>
</dbReference>
<organism evidence="1 2">
    <name type="scientific">Kluyvera intermedia</name>
    <name type="common">Enterobacter intermedius</name>
    <dbReference type="NCBI Taxonomy" id="61648"/>
    <lineage>
        <taxon>Bacteria</taxon>
        <taxon>Pseudomonadati</taxon>
        <taxon>Pseudomonadota</taxon>
        <taxon>Gammaproteobacteria</taxon>
        <taxon>Enterobacterales</taxon>
        <taxon>Enterobacteriaceae</taxon>
        <taxon>Kluyvera</taxon>
    </lineage>
</organism>
<evidence type="ECO:0000313" key="2">
    <source>
        <dbReference type="Proteomes" id="UP000192521"/>
    </source>
</evidence>
<evidence type="ECO:0008006" key="3">
    <source>
        <dbReference type="Google" id="ProtNLM"/>
    </source>
</evidence>
<dbReference type="InterPro" id="IPR001387">
    <property type="entry name" value="Cro/C1-type_HTH"/>
</dbReference>
<dbReference type="EMBL" id="MWPR01000023">
    <property type="protein sequence ID" value="ORJ49431.1"/>
    <property type="molecule type" value="Genomic_DNA"/>
</dbReference>
<reference evidence="1 2" key="1">
    <citation type="submission" date="2017-02" db="EMBL/GenBank/DDBJ databases">
        <title>Draft genome sequence of a Kluyvera intermedia isolate from a patient with a pancreatic abscess.</title>
        <authorList>
            <person name="Thele R."/>
        </authorList>
    </citation>
    <scope>NUCLEOTIDE SEQUENCE [LARGE SCALE GENOMIC DNA]</scope>
    <source>
        <strain evidence="1 2">FOSA7093</strain>
        <plasmid evidence="1">unnamed2</plasmid>
    </source>
</reference>
<evidence type="ECO:0000313" key="1">
    <source>
        <dbReference type="EMBL" id="ORJ49431.1"/>
    </source>
</evidence>
<accession>A0ABX3UDK4</accession>
<dbReference type="Gene3D" id="1.10.260.40">
    <property type="entry name" value="lambda repressor-like DNA-binding domains"/>
    <property type="match status" value="1"/>
</dbReference>
<keyword evidence="2" id="KW-1185">Reference proteome</keyword>
<dbReference type="Proteomes" id="UP000192521">
    <property type="component" value="Unassembled WGS sequence"/>
</dbReference>
<proteinExistence type="predicted"/>
<comment type="caution">
    <text evidence="1">The sequence shown here is derived from an EMBL/GenBank/DDBJ whole genome shotgun (WGS) entry which is preliminary data.</text>
</comment>